<feature type="binding site" evidence="4">
    <location>
        <position position="61"/>
    </location>
    <ligand>
        <name>substrate</name>
    </ligand>
</feature>
<evidence type="ECO:0000256" key="2">
    <source>
        <dbReference type="ARBA" id="ARBA00023235"/>
    </source>
</evidence>
<dbReference type="PIRSF" id="PIRSF000709">
    <property type="entry name" value="6PFK_2-Ptase"/>
    <property type="match status" value="1"/>
</dbReference>
<dbReference type="SMART" id="SM00855">
    <property type="entry name" value="PGAM"/>
    <property type="match status" value="1"/>
</dbReference>
<dbReference type="Gene3D" id="3.40.50.1240">
    <property type="entry name" value="Phosphoglycerate mutase-like"/>
    <property type="match status" value="1"/>
</dbReference>
<dbReference type="Proteomes" id="UP000034181">
    <property type="component" value="Unassembled WGS sequence"/>
</dbReference>
<evidence type="ECO:0000313" key="6">
    <source>
        <dbReference type="EMBL" id="KKQ75325.1"/>
    </source>
</evidence>
<dbReference type="InterPro" id="IPR029033">
    <property type="entry name" value="His_PPase_superfam"/>
</dbReference>
<gene>
    <name evidence="6" type="ORF">US96_C0013G0019</name>
</gene>
<organism evidence="6 7">
    <name type="scientific">Candidatus Woesebacteria bacterium GW2011_GWB1_38_5b</name>
    <dbReference type="NCBI Taxonomy" id="1618569"/>
    <lineage>
        <taxon>Bacteria</taxon>
        <taxon>Candidatus Woeseibacteriota</taxon>
    </lineage>
</organism>
<sequence>MNDRLTTIYVMRHGQSTFNTGETHNDLNSRLTDLGRRQTYEAAERFKDIDFKAIFTSGLLRTKETAEIINQGRKLKIYENKDINERSFYHYAKQIKREGVDLEEEMLNEIVKLDEKDKMKYKYTPEMESAEESAVRVLNFLQDIGKKYLGETVLVVSHTNLMRSILTFLGYSKYDELPAGSVKNTGYFILETDGENFSVTDTHNIEKQKNAIRVW</sequence>
<dbReference type="PANTHER" id="PTHR48100:SF1">
    <property type="entry name" value="HISTIDINE PHOSPHATASE FAMILY PROTEIN-RELATED"/>
    <property type="match status" value="1"/>
</dbReference>
<keyword evidence="1" id="KW-0324">Glycolysis</keyword>
<dbReference type="CDD" id="cd07067">
    <property type="entry name" value="HP_PGM_like"/>
    <property type="match status" value="1"/>
</dbReference>
<reference evidence="6 7" key="1">
    <citation type="journal article" date="2015" name="Nature">
        <title>rRNA introns, odd ribosomes, and small enigmatic genomes across a large radiation of phyla.</title>
        <authorList>
            <person name="Brown C.T."/>
            <person name="Hug L.A."/>
            <person name="Thomas B.C."/>
            <person name="Sharon I."/>
            <person name="Castelle C.J."/>
            <person name="Singh A."/>
            <person name="Wilkins M.J."/>
            <person name="Williams K.H."/>
            <person name="Banfield J.F."/>
        </authorList>
    </citation>
    <scope>NUCLEOTIDE SEQUENCE [LARGE SCALE GENOMIC DNA]</scope>
</reference>
<dbReference type="GO" id="GO:0005737">
    <property type="term" value="C:cytoplasm"/>
    <property type="evidence" value="ECO:0007669"/>
    <property type="project" value="TreeGrafter"/>
</dbReference>
<dbReference type="AlphaFoldDB" id="A0A0G0KII3"/>
<proteinExistence type="predicted"/>
<feature type="binding site" evidence="4">
    <location>
        <begin position="12"/>
        <end position="19"/>
    </location>
    <ligand>
        <name>substrate</name>
    </ligand>
</feature>
<dbReference type="InterPro" id="IPR050275">
    <property type="entry name" value="PGM_Phosphatase"/>
</dbReference>
<evidence type="ECO:0000256" key="4">
    <source>
        <dbReference type="PIRSR" id="PIRSR613078-2"/>
    </source>
</evidence>
<dbReference type="SUPFAM" id="SSF53254">
    <property type="entry name" value="Phosphoglycerate mutase-like"/>
    <property type="match status" value="1"/>
</dbReference>
<protein>
    <submittedName>
        <fullName evidence="6">Alpha-ribazole phosphatase</fullName>
    </submittedName>
</protein>
<evidence type="ECO:0000256" key="1">
    <source>
        <dbReference type="ARBA" id="ARBA00023152"/>
    </source>
</evidence>
<feature type="active site" description="Proton donor/acceptor" evidence="3">
    <location>
        <position position="85"/>
    </location>
</feature>
<dbReference type="EMBL" id="LBUZ01000013">
    <property type="protein sequence ID" value="KKQ75325.1"/>
    <property type="molecule type" value="Genomic_DNA"/>
</dbReference>
<dbReference type="PROSITE" id="PS00175">
    <property type="entry name" value="PG_MUTASE"/>
    <property type="match status" value="1"/>
</dbReference>
<keyword evidence="2" id="KW-0413">Isomerase</keyword>
<evidence type="ECO:0000256" key="5">
    <source>
        <dbReference type="PIRSR" id="PIRSR613078-3"/>
    </source>
</evidence>
<dbReference type="InterPro" id="IPR001345">
    <property type="entry name" value="PG/BPGM_mutase_AS"/>
</dbReference>
<evidence type="ECO:0000313" key="7">
    <source>
        <dbReference type="Proteomes" id="UP000034181"/>
    </source>
</evidence>
<feature type="active site" description="Tele-phosphohistidine intermediate" evidence="3">
    <location>
        <position position="13"/>
    </location>
</feature>
<dbReference type="GO" id="GO:0016791">
    <property type="term" value="F:phosphatase activity"/>
    <property type="evidence" value="ECO:0007669"/>
    <property type="project" value="TreeGrafter"/>
</dbReference>
<feature type="site" description="Transition state stabilizer" evidence="5">
    <location>
        <position position="158"/>
    </location>
</feature>
<dbReference type="InterPro" id="IPR013078">
    <property type="entry name" value="His_Pase_superF_clade-1"/>
</dbReference>
<name>A0A0G0KII3_9BACT</name>
<accession>A0A0G0KII3</accession>
<comment type="caution">
    <text evidence="6">The sequence shown here is derived from an EMBL/GenBank/DDBJ whole genome shotgun (WGS) entry which is preliminary data.</text>
</comment>
<evidence type="ECO:0000256" key="3">
    <source>
        <dbReference type="PIRSR" id="PIRSR613078-1"/>
    </source>
</evidence>
<dbReference type="Pfam" id="PF00300">
    <property type="entry name" value="His_Phos_1"/>
    <property type="match status" value="1"/>
</dbReference>
<dbReference type="PANTHER" id="PTHR48100">
    <property type="entry name" value="BROAD-SPECIFICITY PHOSPHATASE YOR283W-RELATED"/>
    <property type="match status" value="1"/>
</dbReference>